<dbReference type="Pfam" id="PF00563">
    <property type="entry name" value="EAL"/>
    <property type="match status" value="1"/>
</dbReference>
<dbReference type="InterPro" id="IPR001633">
    <property type="entry name" value="EAL_dom"/>
</dbReference>
<name>A0A0J1GT09_9GAMM</name>
<comment type="caution">
    <text evidence="3">The sequence shown here is derived from an EMBL/GenBank/DDBJ whole genome shotgun (WGS) entry which is preliminary data.</text>
</comment>
<dbReference type="CDD" id="cd01948">
    <property type="entry name" value="EAL"/>
    <property type="match status" value="1"/>
</dbReference>
<dbReference type="InterPro" id="IPR035919">
    <property type="entry name" value="EAL_sf"/>
</dbReference>
<keyword evidence="1" id="KW-0472">Membrane</keyword>
<evidence type="ECO:0000256" key="1">
    <source>
        <dbReference type="SAM" id="Phobius"/>
    </source>
</evidence>
<dbReference type="PANTHER" id="PTHR33121:SF79">
    <property type="entry name" value="CYCLIC DI-GMP PHOSPHODIESTERASE PDED-RELATED"/>
    <property type="match status" value="1"/>
</dbReference>
<protein>
    <recommendedName>
        <fullName evidence="2">EAL domain-containing protein</fullName>
    </recommendedName>
</protein>
<accession>A0A0J1GT09</accession>
<sequence>MTKKNTYFIFMLTFLFGCVTLLFYFEGLAKKESESTADELFSIIETHFLELDSRLATIDRLYPVCSDESIKALEAMTFNSSLTEEISVIKNHHFICGDRLFSADNIVMNTEHRNQLQPESQYVMYRAVSQRRQIEGIFFMIRHGETWYRMLLESRYLDFWFRGIGQHRTIFSMVTNTDGALLSRSHPLDDNEKIYYQTTITSPRFPYAVTTGYTREMLVDLALNVLPFSLFIITICSLLFTSLLNHYFTWRDSLLAEIKRGIEQEEFCAYYQPIVDAASGIWMGAELLLRWRHPVRNIVSPLEFIHAAEQSGQINDITLQLIERAAAQKMEVMALGKPFYLSINVTASMIANANFVNAVSCLIKQYPVLSHGIVMEFSERDNFSNTDIPSLLSGMQQLRDLGIRWALDDFGTGYAGLSTLQALSFDILKIDRSFVAASVTDSVTQSILGNMAEMGHRLDCSLVAEGVENSAQAQQVLDLDIDYCQGFYYAKPMPYSRFVAKFKIYSA</sequence>
<feature type="transmembrane region" description="Helical" evidence="1">
    <location>
        <begin position="221"/>
        <end position="244"/>
    </location>
</feature>
<dbReference type="PROSITE" id="PS51257">
    <property type="entry name" value="PROKAR_LIPOPROTEIN"/>
    <property type="match status" value="1"/>
</dbReference>
<feature type="transmembrane region" description="Helical" evidence="1">
    <location>
        <begin position="6"/>
        <end position="25"/>
    </location>
</feature>
<dbReference type="SUPFAM" id="SSF141868">
    <property type="entry name" value="EAL domain-like"/>
    <property type="match status" value="1"/>
</dbReference>
<evidence type="ECO:0000259" key="2">
    <source>
        <dbReference type="PROSITE" id="PS50883"/>
    </source>
</evidence>
<dbReference type="EMBL" id="LDOV01000003">
    <property type="protein sequence ID" value="KLV02786.1"/>
    <property type="molecule type" value="Genomic_DNA"/>
</dbReference>
<evidence type="ECO:0000313" key="4">
    <source>
        <dbReference type="Proteomes" id="UP000036426"/>
    </source>
</evidence>
<dbReference type="GO" id="GO:0071111">
    <property type="term" value="F:cyclic-guanylate-specific phosphodiesterase activity"/>
    <property type="evidence" value="ECO:0007669"/>
    <property type="project" value="InterPro"/>
</dbReference>
<gene>
    <name evidence="3" type="ORF">ABT58_01645</name>
</gene>
<dbReference type="PROSITE" id="PS50883">
    <property type="entry name" value="EAL"/>
    <property type="match status" value="1"/>
</dbReference>
<evidence type="ECO:0000313" key="3">
    <source>
        <dbReference type="EMBL" id="KLV02786.1"/>
    </source>
</evidence>
<dbReference type="SMART" id="SM00052">
    <property type="entry name" value="EAL"/>
    <property type="match status" value="1"/>
</dbReference>
<feature type="domain" description="EAL" evidence="2">
    <location>
        <begin position="251"/>
        <end position="506"/>
    </location>
</feature>
<dbReference type="PANTHER" id="PTHR33121">
    <property type="entry name" value="CYCLIC DI-GMP PHOSPHODIESTERASE PDEF"/>
    <property type="match status" value="1"/>
</dbReference>
<dbReference type="Gene3D" id="3.20.20.450">
    <property type="entry name" value="EAL domain"/>
    <property type="match status" value="1"/>
</dbReference>
<proteinExistence type="predicted"/>
<keyword evidence="1" id="KW-0812">Transmembrane</keyword>
<organism evidence="3 4">
    <name type="scientific">Photobacterium aphoticum</name>
    <dbReference type="NCBI Taxonomy" id="754436"/>
    <lineage>
        <taxon>Bacteria</taxon>
        <taxon>Pseudomonadati</taxon>
        <taxon>Pseudomonadota</taxon>
        <taxon>Gammaproteobacteria</taxon>
        <taxon>Vibrionales</taxon>
        <taxon>Vibrionaceae</taxon>
        <taxon>Photobacterium</taxon>
    </lineage>
</organism>
<dbReference type="Proteomes" id="UP000036426">
    <property type="component" value="Unassembled WGS sequence"/>
</dbReference>
<dbReference type="OrthoDB" id="675397at2"/>
<dbReference type="InterPro" id="IPR050706">
    <property type="entry name" value="Cyclic-di-GMP_PDE-like"/>
</dbReference>
<dbReference type="PATRIC" id="fig|754436.4.peg.345"/>
<keyword evidence="4" id="KW-1185">Reference proteome</keyword>
<dbReference type="AlphaFoldDB" id="A0A0J1GT09"/>
<reference evidence="3 4" key="1">
    <citation type="submission" date="2015-05" db="EMBL/GenBank/DDBJ databases">
        <title>Photobacterium galathea sp. nov.</title>
        <authorList>
            <person name="Machado H."/>
            <person name="Gram L."/>
        </authorList>
    </citation>
    <scope>NUCLEOTIDE SEQUENCE [LARGE SCALE GENOMIC DNA]</scope>
    <source>
        <strain evidence="3 4">DSM 25995</strain>
    </source>
</reference>
<keyword evidence="1" id="KW-1133">Transmembrane helix</keyword>